<gene>
    <name evidence="2" type="ORF">IF1G_08149</name>
</gene>
<evidence type="ECO:0000313" key="2">
    <source>
        <dbReference type="EMBL" id="TQV93571.1"/>
    </source>
</evidence>
<reference evidence="2 3" key="1">
    <citation type="journal article" date="2019" name="Appl. Microbiol. Biotechnol.">
        <title>Genome sequence of Isaria javanica and comparative genome analysis insights into family S53 peptidase evolution in fungal entomopathogens.</title>
        <authorList>
            <person name="Lin R."/>
            <person name="Zhang X."/>
            <person name="Xin B."/>
            <person name="Zou M."/>
            <person name="Gao Y."/>
            <person name="Qin F."/>
            <person name="Hu Q."/>
            <person name="Xie B."/>
            <person name="Cheng X."/>
        </authorList>
    </citation>
    <scope>NUCLEOTIDE SEQUENCE [LARGE SCALE GENOMIC DNA]</scope>
    <source>
        <strain evidence="2 3">IJ1G</strain>
    </source>
</reference>
<keyword evidence="3" id="KW-1185">Reference proteome</keyword>
<evidence type="ECO:0000256" key="1">
    <source>
        <dbReference type="SAM" id="MobiDB-lite"/>
    </source>
</evidence>
<sequence>MAAHDLNSSANPPDSSSCIWLPLAAGFFSATALARNIPHAYPSINEERSRNAGAAIWQVRSFRLSRQACLAVISTVLQESELAAYASPRVPESNNYPQKSEDRDEDSIGKFPQEKGRAQDRIFRMSPEQGKYMDIIFRE</sequence>
<feature type="region of interest" description="Disordered" evidence="1">
    <location>
        <begin position="87"/>
        <end position="120"/>
    </location>
</feature>
<feature type="compositionally biased region" description="Basic and acidic residues" evidence="1">
    <location>
        <begin position="99"/>
        <end position="120"/>
    </location>
</feature>
<dbReference type="Proteomes" id="UP000315783">
    <property type="component" value="Unassembled WGS sequence"/>
</dbReference>
<accession>A0A545VTP1</accession>
<dbReference type="AlphaFoldDB" id="A0A545VTP1"/>
<organism evidence="2 3">
    <name type="scientific">Cordyceps javanica</name>
    <dbReference type="NCBI Taxonomy" id="43265"/>
    <lineage>
        <taxon>Eukaryota</taxon>
        <taxon>Fungi</taxon>
        <taxon>Dikarya</taxon>
        <taxon>Ascomycota</taxon>
        <taxon>Pezizomycotina</taxon>
        <taxon>Sordariomycetes</taxon>
        <taxon>Hypocreomycetidae</taxon>
        <taxon>Hypocreales</taxon>
        <taxon>Cordycipitaceae</taxon>
        <taxon>Cordyceps</taxon>
    </lineage>
</organism>
<evidence type="ECO:0000313" key="3">
    <source>
        <dbReference type="Proteomes" id="UP000315783"/>
    </source>
</evidence>
<dbReference type="EMBL" id="SPUK01000012">
    <property type="protein sequence ID" value="TQV93571.1"/>
    <property type="molecule type" value="Genomic_DNA"/>
</dbReference>
<proteinExistence type="predicted"/>
<protein>
    <submittedName>
        <fullName evidence="2">Uncharacterized protein</fullName>
    </submittedName>
</protein>
<name>A0A545VTP1_9HYPO</name>
<comment type="caution">
    <text evidence="2">The sequence shown here is derived from an EMBL/GenBank/DDBJ whole genome shotgun (WGS) entry which is preliminary data.</text>
</comment>